<keyword evidence="9 10" id="KW-0472">Membrane</keyword>
<keyword evidence="12" id="KW-1185">Reference proteome</keyword>
<dbReference type="GO" id="GO:0000103">
    <property type="term" value="P:sulfate assimilation"/>
    <property type="evidence" value="ECO:0007669"/>
    <property type="project" value="TreeGrafter"/>
</dbReference>
<name>A0A1T4SFG5_9ACTN</name>
<organism evidence="11 12">
    <name type="scientific">Marinactinospora thermotolerans DSM 45154</name>
    <dbReference type="NCBI Taxonomy" id="1122192"/>
    <lineage>
        <taxon>Bacteria</taxon>
        <taxon>Bacillati</taxon>
        <taxon>Actinomycetota</taxon>
        <taxon>Actinomycetes</taxon>
        <taxon>Streptosporangiales</taxon>
        <taxon>Nocardiopsidaceae</taxon>
        <taxon>Marinactinospora</taxon>
    </lineage>
</organism>
<evidence type="ECO:0000256" key="2">
    <source>
        <dbReference type="ARBA" id="ARBA00022448"/>
    </source>
</evidence>
<feature type="transmembrane region" description="Helical" evidence="10">
    <location>
        <begin position="167"/>
        <end position="190"/>
    </location>
</feature>
<proteinExistence type="predicted"/>
<dbReference type="AlphaFoldDB" id="A0A1T4SFG5"/>
<evidence type="ECO:0000256" key="5">
    <source>
        <dbReference type="ARBA" id="ARBA00022605"/>
    </source>
</evidence>
<dbReference type="RefSeq" id="WP_078762748.1">
    <property type="nucleotide sequence ID" value="NZ_FUWS01000009.1"/>
</dbReference>
<evidence type="ECO:0000256" key="7">
    <source>
        <dbReference type="ARBA" id="ARBA00022989"/>
    </source>
</evidence>
<keyword evidence="7 10" id="KW-1133">Transmembrane helix</keyword>
<evidence type="ECO:0000256" key="10">
    <source>
        <dbReference type="SAM" id="Phobius"/>
    </source>
</evidence>
<dbReference type="InterPro" id="IPR050480">
    <property type="entry name" value="CysZ-like"/>
</dbReference>
<evidence type="ECO:0000256" key="6">
    <source>
        <dbReference type="ARBA" id="ARBA00022692"/>
    </source>
</evidence>
<feature type="transmembrane region" description="Helical" evidence="10">
    <location>
        <begin position="211"/>
        <end position="236"/>
    </location>
</feature>
<keyword evidence="6 10" id="KW-0812">Transmembrane</keyword>
<reference evidence="11 12" key="1">
    <citation type="submission" date="2017-02" db="EMBL/GenBank/DDBJ databases">
        <authorList>
            <person name="Peterson S.W."/>
        </authorList>
    </citation>
    <scope>NUCLEOTIDE SEQUENCE [LARGE SCALE GENOMIC DNA]</scope>
    <source>
        <strain evidence="11 12">DSM 45154</strain>
    </source>
</reference>
<feature type="transmembrane region" description="Helical" evidence="10">
    <location>
        <begin position="142"/>
        <end position="161"/>
    </location>
</feature>
<evidence type="ECO:0000313" key="11">
    <source>
        <dbReference type="EMBL" id="SKA26932.1"/>
    </source>
</evidence>
<dbReference type="Pfam" id="PF07264">
    <property type="entry name" value="EI24"/>
    <property type="match status" value="1"/>
</dbReference>
<dbReference type="STRING" id="1122192.SAMN02745673_03494"/>
<dbReference type="Proteomes" id="UP000190637">
    <property type="component" value="Unassembled WGS sequence"/>
</dbReference>
<keyword evidence="5" id="KW-0028">Amino-acid biosynthesis</keyword>
<evidence type="ECO:0000256" key="9">
    <source>
        <dbReference type="ARBA" id="ARBA00023136"/>
    </source>
</evidence>
<feature type="transmembrane region" description="Helical" evidence="10">
    <location>
        <begin position="28"/>
        <end position="52"/>
    </location>
</feature>
<dbReference type="PANTHER" id="PTHR37468">
    <property type="entry name" value="SULFATE TRANSPORTER CYSZ"/>
    <property type="match status" value="1"/>
</dbReference>
<protein>
    <submittedName>
        <fullName evidence="11">CysZ protein</fullName>
    </submittedName>
</protein>
<dbReference type="PANTHER" id="PTHR37468:SF1">
    <property type="entry name" value="SULFATE TRANSPORTER CYSZ"/>
    <property type="match status" value="1"/>
</dbReference>
<dbReference type="EMBL" id="FUWS01000009">
    <property type="protein sequence ID" value="SKA26932.1"/>
    <property type="molecule type" value="Genomic_DNA"/>
</dbReference>
<evidence type="ECO:0000313" key="12">
    <source>
        <dbReference type="Proteomes" id="UP000190637"/>
    </source>
</evidence>
<keyword evidence="3" id="KW-1003">Cell membrane</keyword>
<evidence type="ECO:0000256" key="1">
    <source>
        <dbReference type="ARBA" id="ARBA00004141"/>
    </source>
</evidence>
<dbReference type="GO" id="GO:0009675">
    <property type="term" value="F:high-affinity sulfate:proton symporter activity"/>
    <property type="evidence" value="ECO:0007669"/>
    <property type="project" value="TreeGrafter"/>
</dbReference>
<dbReference type="GO" id="GO:0019344">
    <property type="term" value="P:cysteine biosynthetic process"/>
    <property type="evidence" value="ECO:0007669"/>
    <property type="project" value="TreeGrafter"/>
</dbReference>
<feature type="transmembrane region" description="Helical" evidence="10">
    <location>
        <begin position="78"/>
        <end position="103"/>
    </location>
</feature>
<evidence type="ECO:0000256" key="8">
    <source>
        <dbReference type="ARBA" id="ARBA00023032"/>
    </source>
</evidence>
<keyword evidence="2" id="KW-0813">Transport</keyword>
<dbReference type="GO" id="GO:0005886">
    <property type="term" value="C:plasma membrane"/>
    <property type="evidence" value="ECO:0007669"/>
    <property type="project" value="TreeGrafter"/>
</dbReference>
<evidence type="ECO:0000256" key="3">
    <source>
        <dbReference type="ARBA" id="ARBA00022475"/>
    </source>
</evidence>
<evidence type="ECO:0000256" key="4">
    <source>
        <dbReference type="ARBA" id="ARBA00022519"/>
    </source>
</evidence>
<keyword evidence="8" id="KW-0764">Sulfate transport</keyword>
<gene>
    <name evidence="11" type="ORF">SAMN02745673_03494</name>
</gene>
<sequence>MFSPLRNLVSGVGVLLQGFGMVLRRPKLFVLGAIPPLITSILFVVALVALVLNLDDLTTWMTPFASGWDDAWQNALRVTLGIVLVVASVLIMVIAFSGLTLALGFPLYDKIAEDVEEELGGAPPQTDEPVVSSAVRAIRQSLALIALSALVSIPLFAAGFIPVVGQTVIPVISAIVGGWFICTELVGTAFDRRGLRRLADRRTWMRRHLALVLGFSIPVYLLLAIPFVSVVVFPAATAGGTILARRLLPPATPEVPRTT</sequence>
<dbReference type="InterPro" id="IPR059112">
    <property type="entry name" value="CysZ/EI24"/>
</dbReference>
<comment type="subcellular location">
    <subcellularLocation>
        <location evidence="1">Membrane</location>
        <topology evidence="1">Multi-pass membrane protein</topology>
    </subcellularLocation>
</comment>
<accession>A0A1T4SFG5</accession>
<dbReference type="OrthoDB" id="3375053at2"/>
<keyword evidence="4" id="KW-0997">Cell inner membrane</keyword>